<organism evidence="5 6">
    <name type="scientific">Saguinus oedipus</name>
    <name type="common">Cotton-top tamarin</name>
    <name type="synonym">Oedipomidas oedipus</name>
    <dbReference type="NCBI Taxonomy" id="9490"/>
    <lineage>
        <taxon>Eukaryota</taxon>
        <taxon>Metazoa</taxon>
        <taxon>Chordata</taxon>
        <taxon>Craniata</taxon>
        <taxon>Vertebrata</taxon>
        <taxon>Euteleostomi</taxon>
        <taxon>Mammalia</taxon>
        <taxon>Eutheria</taxon>
        <taxon>Euarchontoglires</taxon>
        <taxon>Primates</taxon>
        <taxon>Haplorrhini</taxon>
        <taxon>Platyrrhini</taxon>
        <taxon>Cebidae</taxon>
        <taxon>Callitrichinae</taxon>
        <taxon>Saguinus</taxon>
    </lineage>
</organism>
<dbReference type="InterPro" id="IPR020596">
    <property type="entry name" value="rRNA_Ade_Mease_Trfase_CS"/>
</dbReference>
<evidence type="ECO:0000256" key="4">
    <source>
        <dbReference type="ARBA" id="ARBA00022884"/>
    </source>
</evidence>
<keyword evidence="6" id="KW-1185">Reference proteome</keyword>
<evidence type="ECO:0000313" key="5">
    <source>
        <dbReference type="EMBL" id="KAK2114566.1"/>
    </source>
</evidence>
<keyword evidence="1" id="KW-0489">Methyltransferase</keyword>
<sequence>MENLYSACSNKIVRKAGNLTDAYVYEVGPGPGGITRSILNASVAELLVVEKDTRFIPGLQPFLDTGNTHLTFLPFRRLIVPQISPSVTINHNIHKTQRISKKWLTAKIRLQIVKEEVHLLKCEEKLMLSDAAPGKLRIVHGDVLTFKVEKAFPESLKRPWEDDLPDYSIPVASLTTYVLQTFTSSYSACISFLGIDF</sequence>
<protein>
    <recommendedName>
        <fullName evidence="7">rRNA adenine N(6)-methyltransferase</fullName>
    </recommendedName>
</protein>
<dbReference type="InterPro" id="IPR029063">
    <property type="entry name" value="SAM-dependent_MTases_sf"/>
</dbReference>
<keyword evidence="4" id="KW-0694">RNA-binding</keyword>
<dbReference type="EMBL" id="JASSZA010000004">
    <property type="protein sequence ID" value="KAK2114566.1"/>
    <property type="molecule type" value="Genomic_DNA"/>
</dbReference>
<dbReference type="PROSITE" id="PS01131">
    <property type="entry name" value="RRNA_A_DIMETH"/>
    <property type="match status" value="1"/>
</dbReference>
<dbReference type="SUPFAM" id="SSF53335">
    <property type="entry name" value="S-adenosyl-L-methionine-dependent methyltransferases"/>
    <property type="match status" value="1"/>
</dbReference>
<comment type="caution">
    <text evidence="5">The sequence shown here is derived from an EMBL/GenBank/DDBJ whole genome shotgun (WGS) entry which is preliminary data.</text>
</comment>
<accession>A0ABQ9VYW6</accession>
<evidence type="ECO:0000256" key="2">
    <source>
        <dbReference type="ARBA" id="ARBA00022679"/>
    </source>
</evidence>
<dbReference type="Gene3D" id="3.40.50.150">
    <property type="entry name" value="Vaccinia Virus protein VP39"/>
    <property type="match status" value="1"/>
</dbReference>
<keyword evidence="2" id="KW-0808">Transferase</keyword>
<gene>
    <name evidence="5" type="ORF">P7K49_008832</name>
</gene>
<evidence type="ECO:0000256" key="3">
    <source>
        <dbReference type="ARBA" id="ARBA00022691"/>
    </source>
</evidence>
<keyword evidence="3" id="KW-0949">S-adenosyl-L-methionine</keyword>
<proteinExistence type="predicted"/>
<evidence type="ECO:0008006" key="7">
    <source>
        <dbReference type="Google" id="ProtNLM"/>
    </source>
</evidence>
<dbReference type="PANTHER" id="PTHR11727:SF17">
    <property type="entry name" value="DIMETHYLADENOSINE TRANSFERASE 1, MITOCHONDRIAL"/>
    <property type="match status" value="1"/>
</dbReference>
<dbReference type="Proteomes" id="UP001266305">
    <property type="component" value="Unassembled WGS sequence"/>
</dbReference>
<dbReference type="InterPro" id="IPR001737">
    <property type="entry name" value="KsgA/Erm"/>
</dbReference>
<evidence type="ECO:0000313" key="6">
    <source>
        <dbReference type="Proteomes" id="UP001266305"/>
    </source>
</evidence>
<reference evidence="5 6" key="1">
    <citation type="submission" date="2023-05" db="EMBL/GenBank/DDBJ databases">
        <title>B98-5 Cell Line De Novo Hybrid Assembly: An Optical Mapping Approach.</title>
        <authorList>
            <person name="Kananen K."/>
            <person name="Auerbach J.A."/>
            <person name="Kautto E."/>
            <person name="Blachly J.S."/>
        </authorList>
    </citation>
    <scope>NUCLEOTIDE SEQUENCE [LARGE SCALE GENOMIC DNA]</scope>
    <source>
        <strain evidence="5">B95-8</strain>
        <tissue evidence="5">Cell line</tissue>
    </source>
</reference>
<evidence type="ECO:0000256" key="1">
    <source>
        <dbReference type="ARBA" id="ARBA00022603"/>
    </source>
</evidence>
<name>A0ABQ9VYW6_SAGOE</name>
<dbReference type="PANTHER" id="PTHR11727">
    <property type="entry name" value="DIMETHYLADENOSINE TRANSFERASE"/>
    <property type="match status" value="1"/>
</dbReference>